<name>A0A6M3J0B0_9ZZZZ</name>
<evidence type="ECO:0000313" key="1">
    <source>
        <dbReference type="EMBL" id="QJA63309.1"/>
    </source>
</evidence>
<accession>A0A6M3J0B0</accession>
<reference evidence="1" key="1">
    <citation type="submission" date="2020-03" db="EMBL/GenBank/DDBJ databases">
        <title>The deep terrestrial virosphere.</title>
        <authorList>
            <person name="Holmfeldt K."/>
            <person name="Nilsson E."/>
            <person name="Simone D."/>
            <person name="Lopez-Fernandez M."/>
            <person name="Wu X."/>
            <person name="de Brujin I."/>
            <person name="Lundin D."/>
            <person name="Andersson A."/>
            <person name="Bertilsson S."/>
            <person name="Dopson M."/>
        </authorList>
    </citation>
    <scope>NUCLEOTIDE SEQUENCE</scope>
    <source>
        <strain evidence="1">MM415B00636</strain>
    </source>
</reference>
<proteinExistence type="predicted"/>
<sequence>MPRYAHLEDGRTLEFPDDTTNEVMQKTVKKILGVGEAVTSMPSEQMPIKSKGLPVDQEGLYRDPSGQLVFDPRFPESLSMFKGTGLEQMHDASRTLMGGASRLARGVLPLPYDIMDYFGVVGTKEMAEDVRKNIPIIPAGTTLGALGQTLVQYGVPQIATTKIINGLSRGLPSAITTMRQLLAGGLSDFLAATPEEETLGDLVGGPTETRKEDSPLIRKAKIGVEGTVVPTALHPVWWGVGGVKKLFQKTIGTMVNPEKPLRKYVTNILRHQVNVDEAIKNIDETMQLVSGTGFLPTTGPASGLPGLITVEKGLTQAKGGGPMYSPSVLFLERFIENKRVINRQLESVTKAMQGSTEEARRYLEEYIAKPLRVAQEQLEILEVRMARSKEETANFINDFALMESGRQADASELIDATVKSQLDSMTAQKNALYSAIDPDNKVVIPKERIKAVIDDITTGKSRLDDAPQKLPKDIIRDLRRIVDPPKEGQIEVPLTFGELQDIRPRLSEAIAKAREKNQGHVVERLEKLKRTVEMEGNYLEEIGGEASIAAKKANDYYRNEYAPRFKELVGDAYRKAVRKGAPIPPTAVGDKFLSQRSAARESAVQLNEIVKTAPNKIEAEIAIRDHVVADFASLMSDKNGNAIIGRIDKYLKSRPVRESLEQFPDVKREILEFRNNLYRKVAVENDLSKEIKTTKESLKLTEKEQRKSATRFFVDSDPVVAVGRVMNSLDPENEMKELVRIAKHDTTGEAVKGLKVSLNEYVDETTRTTMEVLGSDKLDISKAKVTKLLRTNRTRKALEQLYTPSEMRTLDKMQEMMELIERVNIKATSGSITTPLSSAVKKVEVMLYSTVGLVRGRGIAMIGKLIQKMTGRDPTEIALRLTTDAMLDPELAKLMLLPDIPSNQKIAKAHFTKYIANNILNEAKTQVSDWLESEKEEQ</sequence>
<gene>
    <name evidence="1" type="ORF">MM415B00636_0042</name>
</gene>
<dbReference type="AlphaFoldDB" id="A0A6M3J0B0"/>
<dbReference type="EMBL" id="MT141494">
    <property type="protein sequence ID" value="QJA63309.1"/>
    <property type="molecule type" value="Genomic_DNA"/>
</dbReference>
<organism evidence="1">
    <name type="scientific">viral metagenome</name>
    <dbReference type="NCBI Taxonomy" id="1070528"/>
    <lineage>
        <taxon>unclassified sequences</taxon>
        <taxon>metagenomes</taxon>
        <taxon>organismal metagenomes</taxon>
    </lineage>
</organism>
<protein>
    <submittedName>
        <fullName evidence="1">Uncharacterized protein</fullName>
    </submittedName>
</protein>